<dbReference type="InterPro" id="IPR001264">
    <property type="entry name" value="Glyco_trans_51"/>
</dbReference>
<dbReference type="InterPro" id="IPR050396">
    <property type="entry name" value="Glycosyltr_51/Transpeptidase"/>
</dbReference>
<dbReference type="Gene3D" id="1.10.3810.10">
    <property type="entry name" value="Biosynthetic peptidoglycan transglycosylase-like"/>
    <property type="match status" value="1"/>
</dbReference>
<evidence type="ECO:0000256" key="14">
    <source>
        <dbReference type="SAM" id="MobiDB-lite"/>
    </source>
</evidence>
<dbReference type="InterPro" id="IPR012338">
    <property type="entry name" value="Beta-lactam/transpept-like"/>
</dbReference>
<dbReference type="GO" id="GO:0008658">
    <property type="term" value="F:penicillin binding"/>
    <property type="evidence" value="ECO:0007669"/>
    <property type="project" value="InterPro"/>
</dbReference>
<evidence type="ECO:0000256" key="12">
    <source>
        <dbReference type="ARBA" id="ARBA00034000"/>
    </source>
</evidence>
<dbReference type="SUPFAM" id="SSF53955">
    <property type="entry name" value="Lysozyme-like"/>
    <property type="match status" value="1"/>
</dbReference>
<keyword evidence="3" id="KW-0121">Carboxypeptidase</keyword>
<accession>A0A9X2FS14</accession>
<dbReference type="GO" id="GO:0006508">
    <property type="term" value="P:proteolysis"/>
    <property type="evidence" value="ECO:0007669"/>
    <property type="project" value="UniProtKB-KW"/>
</dbReference>
<evidence type="ECO:0000256" key="5">
    <source>
        <dbReference type="ARBA" id="ARBA00022676"/>
    </source>
</evidence>
<dbReference type="PANTHER" id="PTHR32282:SF29">
    <property type="entry name" value="PENICILLIN-BINDING PROTEIN 1A"/>
    <property type="match status" value="1"/>
</dbReference>
<feature type="compositionally biased region" description="Basic residues" evidence="14">
    <location>
        <begin position="37"/>
        <end position="47"/>
    </location>
</feature>
<keyword evidence="9" id="KW-0573">Peptidoglycan synthesis</keyword>
<keyword evidence="11" id="KW-0961">Cell wall biogenesis/degradation</keyword>
<dbReference type="GO" id="GO:0009002">
    <property type="term" value="F:serine-type D-Ala-D-Ala carboxypeptidase activity"/>
    <property type="evidence" value="ECO:0007669"/>
    <property type="project" value="UniProtKB-EC"/>
</dbReference>
<evidence type="ECO:0000313" key="18">
    <source>
        <dbReference type="Proteomes" id="UP001139006"/>
    </source>
</evidence>
<dbReference type="Pfam" id="PF00912">
    <property type="entry name" value="Transgly"/>
    <property type="match status" value="1"/>
</dbReference>
<evidence type="ECO:0000256" key="8">
    <source>
        <dbReference type="ARBA" id="ARBA00022960"/>
    </source>
</evidence>
<evidence type="ECO:0000256" key="4">
    <source>
        <dbReference type="ARBA" id="ARBA00022670"/>
    </source>
</evidence>
<comment type="catalytic activity">
    <reaction evidence="13">
        <text>[GlcNAc-(1-&gt;4)-Mur2Ac(oyl-L-Ala-gamma-D-Glu-L-Lys-D-Ala-D-Ala)](n)-di-trans,octa-cis-undecaprenyl diphosphate + beta-D-GlcNAc-(1-&gt;4)-Mur2Ac(oyl-L-Ala-gamma-D-Glu-L-Lys-D-Ala-D-Ala)-di-trans,octa-cis-undecaprenyl diphosphate = [GlcNAc-(1-&gt;4)-Mur2Ac(oyl-L-Ala-gamma-D-Glu-L-Lys-D-Ala-D-Ala)](n+1)-di-trans,octa-cis-undecaprenyl diphosphate + di-trans,octa-cis-undecaprenyl diphosphate + H(+)</text>
        <dbReference type="Rhea" id="RHEA:23708"/>
        <dbReference type="Rhea" id="RHEA-COMP:9602"/>
        <dbReference type="Rhea" id="RHEA-COMP:9603"/>
        <dbReference type="ChEBI" id="CHEBI:15378"/>
        <dbReference type="ChEBI" id="CHEBI:58405"/>
        <dbReference type="ChEBI" id="CHEBI:60033"/>
        <dbReference type="ChEBI" id="CHEBI:78435"/>
        <dbReference type="EC" id="2.4.99.28"/>
    </reaction>
</comment>
<dbReference type="EMBL" id="JAIULA010000026">
    <property type="protein sequence ID" value="MCP0887823.1"/>
    <property type="molecule type" value="Genomic_DNA"/>
</dbReference>
<feature type="compositionally biased region" description="Low complexity" evidence="14">
    <location>
        <begin position="707"/>
        <end position="769"/>
    </location>
</feature>
<evidence type="ECO:0000256" key="13">
    <source>
        <dbReference type="ARBA" id="ARBA00049902"/>
    </source>
</evidence>
<comment type="similarity">
    <text evidence="1">In the C-terminal section; belongs to the transpeptidase family.</text>
</comment>
<evidence type="ECO:0000259" key="16">
    <source>
        <dbReference type="Pfam" id="PF00912"/>
    </source>
</evidence>
<keyword evidence="7" id="KW-0378">Hydrolase</keyword>
<dbReference type="InterPro" id="IPR036950">
    <property type="entry name" value="PBP_transglycosylase"/>
</dbReference>
<keyword evidence="6" id="KW-0808">Transferase</keyword>
<dbReference type="SUPFAM" id="SSF56601">
    <property type="entry name" value="beta-lactamase/transpeptidase-like"/>
    <property type="match status" value="1"/>
</dbReference>
<dbReference type="PANTHER" id="PTHR32282">
    <property type="entry name" value="BINDING PROTEIN TRANSPEPTIDASE, PUTATIVE-RELATED"/>
    <property type="match status" value="1"/>
</dbReference>
<keyword evidence="10" id="KW-0511">Multifunctional enzyme</keyword>
<proteinExistence type="inferred from homology"/>
<keyword evidence="4" id="KW-0645">Protease</keyword>
<evidence type="ECO:0000256" key="7">
    <source>
        <dbReference type="ARBA" id="ARBA00022801"/>
    </source>
</evidence>
<feature type="region of interest" description="Disordered" evidence="14">
    <location>
        <begin position="705"/>
        <end position="769"/>
    </location>
</feature>
<reference evidence="17 18" key="1">
    <citation type="journal article" date="2023" name="Int. J. Syst. Evol. Microbiol.">
        <title>Ligilactobacillus ubinensis sp. nov., a novel species isolated from the wild ferment of a durian fruit (Durio zibethinus).</title>
        <authorList>
            <person name="Heng Y.C."/>
            <person name="Menon N."/>
            <person name="Chen B."/>
            <person name="Loo B.Z.L."/>
            <person name="Wong G.W.J."/>
            <person name="Lim A.C.H."/>
            <person name="Silvaraju S."/>
            <person name="Kittelmann S."/>
        </authorList>
    </citation>
    <scope>NUCLEOTIDE SEQUENCE [LARGE SCALE GENOMIC DNA]</scope>
    <source>
        <strain evidence="17 18">WILCCON 0076</strain>
    </source>
</reference>
<dbReference type="RefSeq" id="WP_253361984.1">
    <property type="nucleotide sequence ID" value="NZ_JAIULA010000026.1"/>
</dbReference>
<dbReference type="Pfam" id="PF00905">
    <property type="entry name" value="Transpeptidase"/>
    <property type="match status" value="1"/>
</dbReference>
<evidence type="ECO:0000313" key="17">
    <source>
        <dbReference type="EMBL" id="MCP0887823.1"/>
    </source>
</evidence>
<gene>
    <name evidence="17" type="ORF">LB941_10830</name>
</gene>
<evidence type="ECO:0000256" key="10">
    <source>
        <dbReference type="ARBA" id="ARBA00023268"/>
    </source>
</evidence>
<dbReference type="FunFam" id="1.10.3810.10:FF:000001">
    <property type="entry name" value="Penicillin-binding protein 1A"/>
    <property type="match status" value="1"/>
</dbReference>
<evidence type="ECO:0000259" key="15">
    <source>
        <dbReference type="Pfam" id="PF00905"/>
    </source>
</evidence>
<dbReference type="InterPro" id="IPR001460">
    <property type="entry name" value="PCN-bd_Tpept"/>
</dbReference>
<dbReference type="GO" id="GO:0030288">
    <property type="term" value="C:outer membrane-bounded periplasmic space"/>
    <property type="evidence" value="ECO:0007669"/>
    <property type="project" value="TreeGrafter"/>
</dbReference>
<feature type="domain" description="Glycosyl transferase family 51" evidence="16">
    <location>
        <begin position="107"/>
        <end position="283"/>
    </location>
</feature>
<organism evidence="17 18">
    <name type="scientific">Ligilactobacillus ubinensis</name>
    <dbReference type="NCBI Taxonomy" id="2876789"/>
    <lineage>
        <taxon>Bacteria</taxon>
        <taxon>Bacillati</taxon>
        <taxon>Bacillota</taxon>
        <taxon>Bacilli</taxon>
        <taxon>Lactobacillales</taxon>
        <taxon>Lactobacillaceae</taxon>
        <taxon>Ligilactobacillus</taxon>
    </lineage>
</organism>
<keyword evidence="8" id="KW-0133">Cell shape</keyword>
<dbReference type="Proteomes" id="UP001139006">
    <property type="component" value="Unassembled WGS sequence"/>
</dbReference>
<dbReference type="AlphaFoldDB" id="A0A9X2FS14"/>
<dbReference type="InterPro" id="IPR023346">
    <property type="entry name" value="Lysozyme-like_dom_sf"/>
</dbReference>
<dbReference type="GO" id="GO:0008955">
    <property type="term" value="F:peptidoglycan glycosyltransferase activity"/>
    <property type="evidence" value="ECO:0007669"/>
    <property type="project" value="UniProtKB-EC"/>
</dbReference>
<evidence type="ECO:0000256" key="2">
    <source>
        <dbReference type="ARBA" id="ARBA00007739"/>
    </source>
</evidence>
<name>A0A9X2FS14_9LACO</name>
<comment type="catalytic activity">
    <reaction evidence="12">
        <text>Preferential cleavage: (Ac)2-L-Lys-D-Ala-|-D-Ala. Also transpeptidation of peptidyl-alanyl moieties that are N-acyl substituents of D-alanine.</text>
        <dbReference type="EC" id="3.4.16.4"/>
    </reaction>
</comment>
<evidence type="ECO:0000256" key="11">
    <source>
        <dbReference type="ARBA" id="ARBA00023316"/>
    </source>
</evidence>
<keyword evidence="5" id="KW-0328">Glycosyltransferase</keyword>
<feature type="domain" description="Penicillin-binding protein transpeptidase" evidence="15">
    <location>
        <begin position="380"/>
        <end position="642"/>
    </location>
</feature>
<comment type="similarity">
    <text evidence="2">In the N-terminal section; belongs to the glycosyltransferase 51 family.</text>
</comment>
<evidence type="ECO:0000256" key="1">
    <source>
        <dbReference type="ARBA" id="ARBA00007090"/>
    </source>
</evidence>
<comment type="caution">
    <text evidence="17">The sequence shown here is derived from an EMBL/GenBank/DDBJ whole genome shotgun (WGS) entry which is preliminary data.</text>
</comment>
<feature type="compositionally biased region" description="Basic and acidic residues" evidence="14">
    <location>
        <begin position="1"/>
        <end position="21"/>
    </location>
</feature>
<dbReference type="GO" id="GO:0071555">
    <property type="term" value="P:cell wall organization"/>
    <property type="evidence" value="ECO:0007669"/>
    <property type="project" value="UniProtKB-KW"/>
</dbReference>
<evidence type="ECO:0000256" key="9">
    <source>
        <dbReference type="ARBA" id="ARBA00022984"/>
    </source>
</evidence>
<dbReference type="Gene3D" id="3.40.710.10">
    <property type="entry name" value="DD-peptidase/beta-lactamase superfamily"/>
    <property type="match status" value="1"/>
</dbReference>
<dbReference type="GO" id="GO:0009252">
    <property type="term" value="P:peptidoglycan biosynthetic process"/>
    <property type="evidence" value="ECO:0007669"/>
    <property type="project" value="UniProtKB-KW"/>
</dbReference>
<evidence type="ECO:0000256" key="3">
    <source>
        <dbReference type="ARBA" id="ARBA00022645"/>
    </source>
</evidence>
<evidence type="ECO:0000256" key="6">
    <source>
        <dbReference type="ARBA" id="ARBA00022679"/>
    </source>
</evidence>
<protein>
    <submittedName>
        <fullName evidence="17">Penicillin-binding protein</fullName>
    </submittedName>
</protein>
<dbReference type="GO" id="GO:0008360">
    <property type="term" value="P:regulation of cell shape"/>
    <property type="evidence" value="ECO:0007669"/>
    <property type="project" value="UniProtKB-KW"/>
</dbReference>
<sequence>MSNQKSREGQRHSSRPRETKNIKNSRHPSRKEITKNQQKKRRKRIKKPVTFATHVKRFFLTLLFLLIMGIASGITLFCFYAKEAPSLDINYLESSGTTTIYDSSGNKILSLGTQQRSTLKATDVPQTLKNAITSIEDKRFYQHHGVDPIRILGAAIADLKNGATSLQGGSTIDQQLIKLSYFSTKKSDQTLKRKAQEAWLAVQLDKKYSKNKILTMYANKVFMGNGIYGMRTAAKYYYGKSLKQLDLAQTATLAGIPNAPSNYNPYSNSQEATSRRNTVLLAMFNNKKISFAQYQAAKSESISNGLIPKNQHQNTQSTEKAVWADAYLKQVLSELKVKGYDPYQNNLKVYTNLDMNVQQKLYELANSNTLSYPNDQLQVAATVINPNNGAIVGMIGARKTTNVTFGLNRAVQTSRTNASTAKPLLDYGPAIEYLGWPTYYTLDDSKYTYAGTTKELHDFDNQYLGKITMQSALIQSRNIPAIRALSAVGITRAQNFISQMGFKYKKTLELQNGIGLPSSTLQNAAAYGAFANNGIYQSPTYITSIKMPDGETRSFSSKKTRVMKKSTAYMVTDMLKKVISSSNGTGQSAAISGLYQAGKTGTNAYPSDITTGFPSNAIMDSWFNGYTRNYSISVWMGYDQPYQAGHYLTTSDSKLPQLFYKYLMSYISTGLTNEDWIRPDNVKIKIIDGIQYLYLSDDDDSDDDDILNSSSTSVTSTSSSSNSSSSSSSVSSDTSSSSINSSASTSTSDSSSSSSNSSQSSSSVSGLTP</sequence>
<feature type="region of interest" description="Disordered" evidence="14">
    <location>
        <begin position="1"/>
        <end position="47"/>
    </location>
</feature>
<keyword evidence="18" id="KW-1185">Reference proteome</keyword>